<dbReference type="EMBL" id="BAAAZC010000006">
    <property type="protein sequence ID" value="GAA3962130.1"/>
    <property type="molecule type" value="Genomic_DNA"/>
</dbReference>
<dbReference type="InterPro" id="IPR005119">
    <property type="entry name" value="LysR_subst-bd"/>
</dbReference>
<keyword evidence="4" id="KW-0804">Transcription</keyword>
<dbReference type="CDD" id="cd08414">
    <property type="entry name" value="PBP2_LTTR_aromatics_like"/>
    <property type="match status" value="1"/>
</dbReference>
<dbReference type="PANTHER" id="PTHR30346:SF0">
    <property type="entry name" value="HCA OPERON TRANSCRIPTIONAL ACTIVATOR HCAR"/>
    <property type="match status" value="1"/>
</dbReference>
<dbReference type="PANTHER" id="PTHR30346">
    <property type="entry name" value="TRANSCRIPTIONAL DUAL REGULATOR HCAR-RELATED"/>
    <property type="match status" value="1"/>
</dbReference>
<keyword evidence="3" id="KW-0238">DNA-binding</keyword>
<comment type="similarity">
    <text evidence="1">Belongs to the LysR transcriptional regulatory family.</text>
</comment>
<keyword evidence="7" id="KW-1185">Reference proteome</keyword>
<dbReference type="InterPro" id="IPR000847">
    <property type="entry name" value="LysR_HTH_N"/>
</dbReference>
<feature type="domain" description="HTH lysR-type" evidence="5">
    <location>
        <begin position="1"/>
        <end position="58"/>
    </location>
</feature>
<evidence type="ECO:0000313" key="7">
    <source>
        <dbReference type="Proteomes" id="UP001500742"/>
    </source>
</evidence>
<evidence type="ECO:0000259" key="5">
    <source>
        <dbReference type="PROSITE" id="PS50931"/>
    </source>
</evidence>
<dbReference type="Gene3D" id="1.10.10.10">
    <property type="entry name" value="Winged helix-like DNA-binding domain superfamily/Winged helix DNA-binding domain"/>
    <property type="match status" value="1"/>
</dbReference>
<dbReference type="InterPro" id="IPR036390">
    <property type="entry name" value="WH_DNA-bd_sf"/>
</dbReference>
<dbReference type="SUPFAM" id="SSF46785">
    <property type="entry name" value="Winged helix' DNA-binding domain"/>
    <property type="match status" value="1"/>
</dbReference>
<accession>A0ABP7P9X3</accession>
<dbReference type="Gene3D" id="3.40.190.10">
    <property type="entry name" value="Periplasmic binding protein-like II"/>
    <property type="match status" value="2"/>
</dbReference>
<reference evidence="7" key="1">
    <citation type="journal article" date="2019" name="Int. J. Syst. Evol. Microbiol.">
        <title>The Global Catalogue of Microorganisms (GCM) 10K type strain sequencing project: providing services to taxonomists for standard genome sequencing and annotation.</title>
        <authorList>
            <consortium name="The Broad Institute Genomics Platform"/>
            <consortium name="The Broad Institute Genome Sequencing Center for Infectious Disease"/>
            <person name="Wu L."/>
            <person name="Ma J."/>
        </authorList>
    </citation>
    <scope>NUCLEOTIDE SEQUENCE [LARGE SCALE GENOMIC DNA]</scope>
    <source>
        <strain evidence="7">JCM 16601</strain>
    </source>
</reference>
<dbReference type="PRINTS" id="PR00039">
    <property type="entry name" value="HTHLYSR"/>
</dbReference>
<dbReference type="InterPro" id="IPR036388">
    <property type="entry name" value="WH-like_DNA-bd_sf"/>
</dbReference>
<evidence type="ECO:0000256" key="1">
    <source>
        <dbReference type="ARBA" id="ARBA00009437"/>
    </source>
</evidence>
<evidence type="ECO:0000256" key="3">
    <source>
        <dbReference type="ARBA" id="ARBA00023125"/>
    </source>
</evidence>
<protein>
    <submittedName>
        <fullName evidence="6">LysR substrate-binding domain-containing protein</fullName>
    </submittedName>
</protein>
<proteinExistence type="inferred from homology"/>
<gene>
    <name evidence="6" type="ORF">GCM10022210_07550</name>
</gene>
<comment type="caution">
    <text evidence="6">The sequence shown here is derived from an EMBL/GenBank/DDBJ whole genome shotgun (WGS) entry which is preliminary data.</text>
</comment>
<dbReference type="PROSITE" id="PS50931">
    <property type="entry name" value="HTH_LYSR"/>
    <property type="match status" value="1"/>
</dbReference>
<name>A0ABP7P9X3_9SPHI</name>
<keyword evidence="2" id="KW-0805">Transcription regulation</keyword>
<sequence>MDLQQIRNFLKLAEELHFWKTAEKMNITQSALSRQIQSLEEELGLVLFERNKRNVKLTPAGDFLRDKWAVMLDELKFIHLFAKKISDGETGTIKIAHPDSISSSLLPNLLGKISARFPELQIELVQLLYENEQEFIKEYKIDLAFTRDINRLANISSMRVNSDQLAMLVPDDHQYHTYTDITPHNLQNEKFILPIVDHSSSYRNIVQDFFDTMGCVPHTVYHSDFGSTILGLVAKSLGLSILPLSYIHHQTPGIRFIELPFSTDLYVNWRTDDQSPVLKNVLQVIEQMADSGR</sequence>
<evidence type="ECO:0000256" key="2">
    <source>
        <dbReference type="ARBA" id="ARBA00023015"/>
    </source>
</evidence>
<dbReference type="Proteomes" id="UP001500742">
    <property type="component" value="Unassembled WGS sequence"/>
</dbReference>
<evidence type="ECO:0000313" key="6">
    <source>
        <dbReference type="EMBL" id="GAA3962130.1"/>
    </source>
</evidence>
<dbReference type="SUPFAM" id="SSF53850">
    <property type="entry name" value="Periplasmic binding protein-like II"/>
    <property type="match status" value="1"/>
</dbReference>
<dbReference type="RefSeq" id="WP_259091897.1">
    <property type="nucleotide sequence ID" value="NZ_BAAAZC010000006.1"/>
</dbReference>
<evidence type="ECO:0000256" key="4">
    <source>
        <dbReference type="ARBA" id="ARBA00023163"/>
    </source>
</evidence>
<dbReference type="Pfam" id="PF03466">
    <property type="entry name" value="LysR_substrate"/>
    <property type="match status" value="1"/>
</dbReference>
<organism evidence="6 7">
    <name type="scientific">Mucilaginibacter dorajii</name>
    <dbReference type="NCBI Taxonomy" id="692994"/>
    <lineage>
        <taxon>Bacteria</taxon>
        <taxon>Pseudomonadati</taxon>
        <taxon>Bacteroidota</taxon>
        <taxon>Sphingobacteriia</taxon>
        <taxon>Sphingobacteriales</taxon>
        <taxon>Sphingobacteriaceae</taxon>
        <taxon>Mucilaginibacter</taxon>
    </lineage>
</organism>
<dbReference type="Pfam" id="PF00126">
    <property type="entry name" value="HTH_1"/>
    <property type="match status" value="1"/>
</dbReference>